<organism evidence="2 3">
    <name type="scientific">Helicobacter colisuis</name>
    <dbReference type="NCBI Taxonomy" id="2949739"/>
    <lineage>
        <taxon>Bacteria</taxon>
        <taxon>Pseudomonadati</taxon>
        <taxon>Campylobacterota</taxon>
        <taxon>Epsilonproteobacteria</taxon>
        <taxon>Campylobacterales</taxon>
        <taxon>Helicobacteraceae</taxon>
        <taxon>Helicobacter</taxon>
    </lineage>
</organism>
<name>A0ABT0TRY6_9HELI</name>
<reference evidence="2" key="1">
    <citation type="submission" date="2022-06" db="EMBL/GenBank/DDBJ databases">
        <title>Helicobacter colisuis sp. nov.</title>
        <authorList>
            <person name="Papic B."/>
            <person name="Gruntar I."/>
        </authorList>
    </citation>
    <scope>NUCLEOTIDE SEQUENCE</scope>
    <source>
        <strain evidence="2">11154-15</strain>
    </source>
</reference>
<dbReference type="InterPro" id="IPR042245">
    <property type="entry name" value="Tgt2/MlaC_sf"/>
</dbReference>
<proteinExistence type="predicted"/>
<gene>
    <name evidence="2" type="ORF">NCR95_00540</name>
</gene>
<dbReference type="PANTHER" id="PTHR36573">
    <property type="entry name" value="INTERMEMBRANE PHOSPHOLIPID TRANSPORT SYSTEM BINDING PROTEIN MLAC"/>
    <property type="match status" value="1"/>
</dbReference>
<evidence type="ECO:0000313" key="2">
    <source>
        <dbReference type="EMBL" id="MCL9818673.1"/>
    </source>
</evidence>
<keyword evidence="3" id="KW-1185">Reference proteome</keyword>
<sequence>MKFVLSFLFLVFSSFALEFNQIDKTMENKINKTLQILQTSNQSINAIAQEIFNLFDMVFDYELMAKLSLSKKYKDLTKDQQNAFNKAFEASLKRSFTDKLHLYKDETIKVLGGEKIKNNRYNLKTSIILDGKINYIIFKFRESNGDWKIYDVDVLGISVIQTYRSQFADIIDQQGFEALLKKLESEIIFEN</sequence>
<keyword evidence="1" id="KW-0732">Signal</keyword>
<comment type="caution">
    <text evidence="2">The sequence shown here is derived from an EMBL/GenBank/DDBJ whole genome shotgun (WGS) entry which is preliminary data.</text>
</comment>
<dbReference type="Pfam" id="PF05494">
    <property type="entry name" value="MlaC"/>
    <property type="match status" value="1"/>
</dbReference>
<dbReference type="InterPro" id="IPR008869">
    <property type="entry name" value="MlaC/ttg2D"/>
</dbReference>
<evidence type="ECO:0000256" key="1">
    <source>
        <dbReference type="SAM" id="SignalP"/>
    </source>
</evidence>
<feature type="signal peptide" evidence="1">
    <location>
        <begin position="1"/>
        <end position="16"/>
    </location>
</feature>
<evidence type="ECO:0000313" key="3">
    <source>
        <dbReference type="Proteomes" id="UP001057522"/>
    </source>
</evidence>
<protein>
    <submittedName>
        <fullName evidence="2">ABC transporter substrate-binding protein</fullName>
    </submittedName>
</protein>
<feature type="chain" id="PRO_5045208269" evidence="1">
    <location>
        <begin position="17"/>
        <end position="191"/>
    </location>
</feature>
<dbReference type="Proteomes" id="UP001057522">
    <property type="component" value="Unassembled WGS sequence"/>
</dbReference>
<dbReference type="PANTHER" id="PTHR36573:SF1">
    <property type="entry name" value="INTERMEMBRANE PHOSPHOLIPID TRANSPORT SYSTEM BINDING PROTEIN MLAC"/>
    <property type="match status" value="1"/>
</dbReference>
<accession>A0ABT0TRY6</accession>
<dbReference type="RefSeq" id="WP_250603186.1">
    <property type="nucleotide sequence ID" value="NZ_JAMOKX010000001.1"/>
</dbReference>
<dbReference type="EMBL" id="JAMOKX010000001">
    <property type="protein sequence ID" value="MCL9818673.1"/>
    <property type="molecule type" value="Genomic_DNA"/>
</dbReference>
<dbReference type="Gene3D" id="3.10.450.710">
    <property type="entry name" value="Tgt2/MlaC"/>
    <property type="match status" value="1"/>
</dbReference>